<proteinExistence type="predicted"/>
<dbReference type="PANTHER" id="PTHR35368:SF1">
    <property type="entry name" value="HYDROPEROXIDE REDUCTASE"/>
    <property type="match status" value="1"/>
</dbReference>
<evidence type="ECO:0000313" key="1">
    <source>
        <dbReference type="EMBL" id="MCM1989486.1"/>
    </source>
</evidence>
<dbReference type="AlphaFoldDB" id="A0A9J6NZW4"/>
<dbReference type="Gene3D" id="3.30.300.20">
    <property type="match status" value="1"/>
</dbReference>
<keyword evidence="2" id="KW-1185">Reference proteome</keyword>
<evidence type="ECO:0000313" key="2">
    <source>
        <dbReference type="Proteomes" id="UP001056429"/>
    </source>
</evidence>
<dbReference type="InterPro" id="IPR036102">
    <property type="entry name" value="OsmC/Ohrsf"/>
</dbReference>
<dbReference type="EMBL" id="JAGSOJ010000001">
    <property type="protein sequence ID" value="MCM1989486.1"/>
    <property type="molecule type" value="Genomic_DNA"/>
</dbReference>
<sequence length="166" mass="18017">MNNISLEKLGQTVNAMKQNRELAMKKWTAHIEWKDGVENQVDIRNFQPIVTDEPEILGGTDKGANPVEYLIGAVGSCFAITFEVIASQMGIKLEKVEVDIEADLNAAIFLGLEEGDGGILNPIINLRVAASASEEQIKEIGNIALLKSPVLASLKHSPALKINLIK</sequence>
<dbReference type="SUPFAM" id="SSF82784">
    <property type="entry name" value="OsmC-like"/>
    <property type="match status" value="1"/>
</dbReference>
<dbReference type="InterPro" id="IPR003718">
    <property type="entry name" value="OsmC/Ohr_fam"/>
</dbReference>
<reference evidence="1" key="2">
    <citation type="submission" date="2021-04" db="EMBL/GenBank/DDBJ databases">
        <authorList>
            <person name="Dong X."/>
        </authorList>
    </citation>
    <scope>NUCLEOTIDE SEQUENCE</scope>
    <source>
        <strain evidence="1">ZWT</strain>
    </source>
</reference>
<name>A0A9J6NZW4_9CLOT</name>
<dbReference type="Pfam" id="PF02566">
    <property type="entry name" value="OsmC"/>
    <property type="match status" value="1"/>
</dbReference>
<dbReference type="RefSeq" id="WP_250858480.1">
    <property type="nucleotide sequence ID" value="NZ_JAGSOJ010000001.1"/>
</dbReference>
<dbReference type="InterPro" id="IPR015946">
    <property type="entry name" value="KH_dom-like_a/b"/>
</dbReference>
<protein>
    <submittedName>
        <fullName evidence="1">OsmC family protein</fullName>
    </submittedName>
</protein>
<reference evidence="1" key="1">
    <citation type="journal article" date="2021" name="mSystems">
        <title>Bacteria and Archaea Synergistically Convert Glycine Betaine to Biogenic Methane in the Formosa Cold Seep of the South China Sea.</title>
        <authorList>
            <person name="Li L."/>
            <person name="Zhang W."/>
            <person name="Zhang S."/>
            <person name="Song L."/>
            <person name="Sun Q."/>
            <person name="Zhang H."/>
            <person name="Xiang H."/>
            <person name="Dong X."/>
        </authorList>
    </citation>
    <scope>NUCLEOTIDE SEQUENCE</scope>
    <source>
        <strain evidence="1">ZWT</strain>
    </source>
</reference>
<dbReference type="PANTHER" id="PTHR35368">
    <property type="entry name" value="HYDROPEROXIDE REDUCTASE"/>
    <property type="match status" value="1"/>
</dbReference>
<gene>
    <name evidence="1" type="ORF">KDK92_07015</name>
</gene>
<dbReference type="InterPro" id="IPR052924">
    <property type="entry name" value="OsmC/Ohr_hydroprdx_reductase"/>
</dbReference>
<comment type="caution">
    <text evidence="1">The sequence shown here is derived from an EMBL/GenBank/DDBJ whole genome shotgun (WGS) entry which is preliminary data.</text>
</comment>
<accession>A0A9J6NZW4</accession>
<organism evidence="1 2">
    <name type="scientific">Oceanirhabdus seepicola</name>
    <dbReference type="NCBI Taxonomy" id="2828781"/>
    <lineage>
        <taxon>Bacteria</taxon>
        <taxon>Bacillati</taxon>
        <taxon>Bacillota</taxon>
        <taxon>Clostridia</taxon>
        <taxon>Eubacteriales</taxon>
        <taxon>Clostridiaceae</taxon>
        <taxon>Oceanirhabdus</taxon>
    </lineage>
</organism>
<dbReference type="Proteomes" id="UP001056429">
    <property type="component" value="Unassembled WGS sequence"/>
</dbReference>